<dbReference type="InterPro" id="IPR018289">
    <property type="entry name" value="MULE_transposase_dom"/>
</dbReference>
<sequence>MANAQVNLQFITNRLGNRSLVFNNYKYRVKSRRDDRVYWICSTSRCPARVTTVNDLLVSTTNNHNHPADRMQIEVHDLMQTIKRRCRDELTPIPTIYSQEITSIRQGDWTDESRQLAESLQTFHSAKNSLYTQRCKTIPALPKTLADINLPDQWTTTTADEKFLVADDGMQDRLLIFATRQSLAHLASADTIYADGTFYACPSLFKQLYTIHGFVDGAMYPLVYALLPGKSEAIYRRMFGLLINACQRHNLTLSPNTIFLDFETAPRNAALHHFPGIIPKRCFFHFTQCIWRKTQESGLQVPYQEIDSVQQLVRRAAVLPLLPAEDVEDVWFYTLEDFDAADSGVDATTFTDYVTEYWVEGNRHLWNHFETEGPRTTNNLEGWHSKLNKHFNHPHPNIYRLIDVIKRIQAANEVQQVQYAAGGKRATRKRKYKEIDRRLDDLKTRLNNGEITALAYADAASHLIHLG</sequence>
<reference evidence="6" key="1">
    <citation type="submission" date="2019-08" db="EMBL/GenBank/DDBJ databases">
        <title>The improved chromosome-level genome for the pearl oyster Pinctada fucata martensii using PacBio sequencing and Hi-C.</title>
        <authorList>
            <person name="Zheng Z."/>
        </authorList>
    </citation>
    <scope>NUCLEOTIDE SEQUENCE</scope>
    <source>
        <strain evidence="6">ZZ-2019</strain>
        <tissue evidence="6">Adductor muscle</tissue>
    </source>
</reference>
<proteinExistence type="predicted"/>
<accession>A0AA88XQP6</accession>
<evidence type="ECO:0000313" key="7">
    <source>
        <dbReference type="Proteomes" id="UP001186944"/>
    </source>
</evidence>
<feature type="domain" description="MULE transposase" evidence="5">
    <location>
        <begin position="193"/>
        <end position="288"/>
    </location>
</feature>
<evidence type="ECO:0000313" key="6">
    <source>
        <dbReference type="EMBL" id="KAK3085689.1"/>
    </source>
</evidence>
<dbReference type="EMBL" id="VSWD01000012">
    <property type="protein sequence ID" value="KAK3085689.1"/>
    <property type="molecule type" value="Genomic_DNA"/>
</dbReference>
<dbReference type="AlphaFoldDB" id="A0AA88XQP6"/>
<dbReference type="GO" id="GO:0008270">
    <property type="term" value="F:zinc ion binding"/>
    <property type="evidence" value="ECO:0007669"/>
    <property type="project" value="UniProtKB-KW"/>
</dbReference>
<evidence type="ECO:0000256" key="3">
    <source>
        <dbReference type="ARBA" id="ARBA00022833"/>
    </source>
</evidence>
<dbReference type="InterPro" id="IPR007588">
    <property type="entry name" value="Znf_FLYWCH"/>
</dbReference>
<evidence type="ECO:0008006" key="8">
    <source>
        <dbReference type="Google" id="ProtNLM"/>
    </source>
</evidence>
<comment type="caution">
    <text evidence="6">The sequence shown here is derived from an EMBL/GenBank/DDBJ whole genome shotgun (WGS) entry which is preliminary data.</text>
</comment>
<evidence type="ECO:0000259" key="4">
    <source>
        <dbReference type="Pfam" id="PF04500"/>
    </source>
</evidence>
<keyword evidence="2" id="KW-0863">Zinc-finger</keyword>
<dbReference type="Proteomes" id="UP001186944">
    <property type="component" value="Unassembled WGS sequence"/>
</dbReference>
<keyword evidence="7" id="KW-1185">Reference proteome</keyword>
<feature type="domain" description="FLYWCH-type" evidence="4">
    <location>
        <begin position="10"/>
        <end position="66"/>
    </location>
</feature>
<dbReference type="PANTHER" id="PTHR47160:SF10">
    <property type="entry name" value="MULE TRANSPOSASE DOMAIN-CONTAINING PROTEIN"/>
    <property type="match status" value="1"/>
</dbReference>
<dbReference type="Pfam" id="PF10551">
    <property type="entry name" value="MULE"/>
    <property type="match status" value="1"/>
</dbReference>
<dbReference type="PANTHER" id="PTHR47160">
    <property type="entry name" value="PUTATIVE-RELATED"/>
    <property type="match status" value="1"/>
</dbReference>
<evidence type="ECO:0000256" key="1">
    <source>
        <dbReference type="ARBA" id="ARBA00022723"/>
    </source>
</evidence>
<name>A0AA88XQP6_PINIB</name>
<keyword evidence="3" id="KW-0862">Zinc</keyword>
<dbReference type="Pfam" id="PF04500">
    <property type="entry name" value="FLYWCH"/>
    <property type="match status" value="1"/>
</dbReference>
<evidence type="ECO:0000256" key="2">
    <source>
        <dbReference type="ARBA" id="ARBA00022771"/>
    </source>
</evidence>
<organism evidence="6 7">
    <name type="scientific">Pinctada imbricata</name>
    <name type="common">Atlantic pearl-oyster</name>
    <name type="synonym">Pinctada martensii</name>
    <dbReference type="NCBI Taxonomy" id="66713"/>
    <lineage>
        <taxon>Eukaryota</taxon>
        <taxon>Metazoa</taxon>
        <taxon>Spiralia</taxon>
        <taxon>Lophotrochozoa</taxon>
        <taxon>Mollusca</taxon>
        <taxon>Bivalvia</taxon>
        <taxon>Autobranchia</taxon>
        <taxon>Pteriomorphia</taxon>
        <taxon>Pterioida</taxon>
        <taxon>Pterioidea</taxon>
        <taxon>Pteriidae</taxon>
        <taxon>Pinctada</taxon>
    </lineage>
</organism>
<keyword evidence="1" id="KW-0479">Metal-binding</keyword>
<dbReference type="Gene3D" id="2.20.25.240">
    <property type="match status" value="1"/>
</dbReference>
<evidence type="ECO:0000259" key="5">
    <source>
        <dbReference type="Pfam" id="PF10551"/>
    </source>
</evidence>
<protein>
    <recommendedName>
        <fullName evidence="8">MULE transposase domain-containing protein</fullName>
    </recommendedName>
</protein>
<gene>
    <name evidence="6" type="ORF">FSP39_007260</name>
</gene>